<gene>
    <name evidence="8" type="ORF">NLI96_g1088</name>
</gene>
<proteinExistence type="predicted"/>
<sequence length="552" mass="60478">MSKPVQDQHSPPLQQFLNTIPSPLTTVLVGLGPYISTIRHVFQVVSWKSSWEESWLAIALWWAACLLGDVALRYILPLATLSAILLTRWTAHPPAQAPLITEDTLHQTVSDLLTIHALIPRLPTPPTTLLPVLLRISAIIYIPYLFLTHLVRLRVIIALVSGEAPTSVGQHTAHGPSFSGQPLPPPTLSPQSPISPSHPHNTILSLLPIHSQSYNPNPNDFNFPGFFFCGFILDWSFLFTVYENQRWWMGLDFTAALLPGERPSWCSASHQPVAPPSMFCLPSPTTVFMRETLPSPQSKGKGKAKAKSIETRVKRVARWTWEEPEWKVIIHKEGHPLSRVERQLPSAEAENTGSTGSASRLLKAAGKMRQASLSASGSANFREGSPERHRDEAGHSMEGSINGASGGAGVKGGDGLGEVFTDLDGWVYGDNKWEGGSSKGGMGKYTRYRRWTRIAILSETVYPAEEENNSKLSLSLGIRKDHEEPPNPDTHLSIPLPIPPMSASSVTSPNSARSRESSEGDPGFFELSPIDDDGKARLRQRLQAAVKSGSHS</sequence>
<feature type="domain" description="TECPR1-like DysF" evidence="7">
    <location>
        <begin position="236"/>
        <end position="453"/>
    </location>
</feature>
<dbReference type="PANTHER" id="PTHR31679:SF2">
    <property type="entry name" value="PEROXISOMAL MEMBRANE PROTEIN PEX30-RELATED"/>
    <property type="match status" value="1"/>
</dbReference>
<keyword evidence="4 6" id="KW-0472">Membrane</keyword>
<evidence type="ECO:0000256" key="1">
    <source>
        <dbReference type="ARBA" id="ARBA00004308"/>
    </source>
</evidence>
<dbReference type="Proteomes" id="UP001212997">
    <property type="component" value="Unassembled WGS sequence"/>
</dbReference>
<evidence type="ECO:0000313" key="8">
    <source>
        <dbReference type="EMBL" id="KAJ3490908.1"/>
    </source>
</evidence>
<evidence type="ECO:0000256" key="2">
    <source>
        <dbReference type="ARBA" id="ARBA00022692"/>
    </source>
</evidence>
<evidence type="ECO:0000256" key="4">
    <source>
        <dbReference type="ARBA" id="ARBA00023136"/>
    </source>
</evidence>
<feature type="compositionally biased region" description="Basic and acidic residues" evidence="5">
    <location>
        <begin position="384"/>
        <end position="395"/>
    </location>
</feature>
<evidence type="ECO:0000256" key="3">
    <source>
        <dbReference type="ARBA" id="ARBA00022989"/>
    </source>
</evidence>
<dbReference type="EMBL" id="JANAWD010000020">
    <property type="protein sequence ID" value="KAJ3490908.1"/>
    <property type="molecule type" value="Genomic_DNA"/>
</dbReference>
<dbReference type="GO" id="GO:0007031">
    <property type="term" value="P:peroxisome organization"/>
    <property type="evidence" value="ECO:0007669"/>
    <property type="project" value="TreeGrafter"/>
</dbReference>
<feature type="region of interest" description="Disordered" evidence="5">
    <location>
        <begin position="343"/>
        <end position="410"/>
    </location>
</feature>
<dbReference type="GO" id="GO:0005778">
    <property type="term" value="C:peroxisomal membrane"/>
    <property type="evidence" value="ECO:0007669"/>
    <property type="project" value="UniProtKB-ARBA"/>
</dbReference>
<keyword evidence="9" id="KW-1185">Reference proteome</keyword>
<evidence type="ECO:0000313" key="9">
    <source>
        <dbReference type="Proteomes" id="UP001212997"/>
    </source>
</evidence>
<organism evidence="8 9">
    <name type="scientific">Meripilus lineatus</name>
    <dbReference type="NCBI Taxonomy" id="2056292"/>
    <lineage>
        <taxon>Eukaryota</taxon>
        <taxon>Fungi</taxon>
        <taxon>Dikarya</taxon>
        <taxon>Basidiomycota</taxon>
        <taxon>Agaricomycotina</taxon>
        <taxon>Agaricomycetes</taxon>
        <taxon>Polyporales</taxon>
        <taxon>Meripilaceae</taxon>
        <taxon>Meripilus</taxon>
    </lineage>
</organism>
<dbReference type="PANTHER" id="PTHR31679">
    <property type="entry name" value="PEROXISOMAL MEMBRANE PROTEIN PEX30-RELATED"/>
    <property type="match status" value="1"/>
</dbReference>
<accession>A0AAD5VAT2</accession>
<feature type="transmembrane region" description="Helical" evidence="6">
    <location>
        <begin position="20"/>
        <end position="42"/>
    </location>
</feature>
<comment type="subcellular location">
    <subcellularLocation>
        <location evidence="1">Endomembrane system</location>
    </subcellularLocation>
</comment>
<dbReference type="InterPro" id="IPR052646">
    <property type="entry name" value="Peroxisomal_PEX28-32"/>
</dbReference>
<keyword evidence="2 6" id="KW-0812">Transmembrane</keyword>
<feature type="transmembrane region" description="Helical" evidence="6">
    <location>
        <begin position="54"/>
        <end position="76"/>
    </location>
</feature>
<keyword evidence="3 6" id="KW-1133">Transmembrane helix</keyword>
<feature type="compositionally biased region" description="Polar residues" evidence="5">
    <location>
        <begin position="349"/>
        <end position="358"/>
    </location>
</feature>
<comment type="caution">
    <text evidence="8">The sequence shown here is derived from an EMBL/GenBank/DDBJ whole genome shotgun (WGS) entry which is preliminary data.</text>
</comment>
<evidence type="ECO:0000259" key="7">
    <source>
        <dbReference type="Pfam" id="PF06398"/>
    </source>
</evidence>
<feature type="region of interest" description="Disordered" evidence="5">
    <location>
        <begin position="479"/>
        <end position="533"/>
    </location>
</feature>
<feature type="region of interest" description="Disordered" evidence="5">
    <location>
        <begin position="170"/>
        <end position="197"/>
    </location>
</feature>
<dbReference type="Pfam" id="PF06398">
    <property type="entry name" value="Pex24p"/>
    <property type="match status" value="1"/>
</dbReference>
<dbReference type="AlphaFoldDB" id="A0AAD5VAT2"/>
<feature type="compositionally biased region" description="Polar residues" evidence="5">
    <location>
        <begin position="502"/>
        <end position="512"/>
    </location>
</feature>
<evidence type="ECO:0000256" key="5">
    <source>
        <dbReference type="SAM" id="MobiDB-lite"/>
    </source>
</evidence>
<dbReference type="GO" id="GO:0012505">
    <property type="term" value="C:endomembrane system"/>
    <property type="evidence" value="ECO:0007669"/>
    <property type="project" value="UniProtKB-SubCell"/>
</dbReference>
<protein>
    <recommendedName>
        <fullName evidence="7">TECPR1-like DysF domain-containing protein</fullName>
    </recommendedName>
</protein>
<dbReference type="InterPro" id="IPR010482">
    <property type="entry name" value="TECPR1-like_DysF"/>
</dbReference>
<name>A0AAD5VAT2_9APHY</name>
<evidence type="ECO:0000256" key="6">
    <source>
        <dbReference type="SAM" id="Phobius"/>
    </source>
</evidence>
<reference evidence="8" key="1">
    <citation type="submission" date="2022-07" db="EMBL/GenBank/DDBJ databases">
        <title>Genome Sequence of Physisporinus lineatus.</title>
        <authorList>
            <person name="Buettner E."/>
        </authorList>
    </citation>
    <scope>NUCLEOTIDE SEQUENCE</scope>
    <source>
        <strain evidence="8">VT162</strain>
    </source>
</reference>